<dbReference type="GO" id="GO:0009252">
    <property type="term" value="P:peptidoglycan biosynthetic process"/>
    <property type="evidence" value="ECO:0007669"/>
    <property type="project" value="UniProtKB-KW"/>
</dbReference>
<evidence type="ECO:0000256" key="15">
    <source>
        <dbReference type="ARBA" id="ARBA00033270"/>
    </source>
</evidence>
<feature type="transmembrane region" description="Helical" evidence="22">
    <location>
        <begin position="109"/>
        <end position="128"/>
    </location>
</feature>
<evidence type="ECO:0000256" key="4">
    <source>
        <dbReference type="ARBA" id="ARBA00022618"/>
    </source>
</evidence>
<evidence type="ECO:0000256" key="21">
    <source>
        <dbReference type="ARBA" id="ARBA00049966"/>
    </source>
</evidence>
<dbReference type="EC" id="2.4.99.28" evidence="19"/>
<gene>
    <name evidence="23" type="ORF">SAMN05444373_10165</name>
</gene>
<feature type="transmembrane region" description="Helical" evidence="22">
    <location>
        <begin position="300"/>
        <end position="325"/>
    </location>
</feature>
<dbReference type="Pfam" id="PF01098">
    <property type="entry name" value="FTSW_RODA_SPOVE"/>
    <property type="match status" value="1"/>
</dbReference>
<comment type="catalytic activity">
    <reaction evidence="20">
        <text>[GlcNAc-(1-&gt;4)-Mur2Ac(oyl-L-Ala-gamma-D-Glu-L-Lys-D-Ala-D-Ala)](n)-di-trans,octa-cis-undecaprenyl diphosphate + beta-D-GlcNAc-(1-&gt;4)-Mur2Ac(oyl-L-Ala-gamma-D-Glu-L-Lys-D-Ala-D-Ala)-di-trans,octa-cis-undecaprenyl diphosphate = [GlcNAc-(1-&gt;4)-Mur2Ac(oyl-L-Ala-gamma-D-Glu-L-Lys-D-Ala-D-Ala)](n+1)-di-trans,octa-cis-undecaprenyl diphosphate + di-trans,octa-cis-undecaprenyl diphosphate + H(+)</text>
        <dbReference type="Rhea" id="RHEA:23708"/>
        <dbReference type="Rhea" id="RHEA-COMP:9602"/>
        <dbReference type="Rhea" id="RHEA-COMP:9603"/>
        <dbReference type="ChEBI" id="CHEBI:15378"/>
        <dbReference type="ChEBI" id="CHEBI:58405"/>
        <dbReference type="ChEBI" id="CHEBI:60033"/>
        <dbReference type="ChEBI" id="CHEBI:78435"/>
        <dbReference type="EC" id="2.4.99.28"/>
    </reaction>
</comment>
<evidence type="ECO:0000256" key="7">
    <source>
        <dbReference type="ARBA" id="ARBA00022692"/>
    </source>
</evidence>
<dbReference type="GO" id="GO:0032153">
    <property type="term" value="C:cell division site"/>
    <property type="evidence" value="ECO:0007669"/>
    <property type="project" value="TreeGrafter"/>
</dbReference>
<dbReference type="RefSeq" id="WP_149678456.1">
    <property type="nucleotide sequence ID" value="NZ_DAONMB010000039.1"/>
</dbReference>
<keyword evidence="5" id="KW-0328">Glycosyltransferase</keyword>
<evidence type="ECO:0000256" key="13">
    <source>
        <dbReference type="ARBA" id="ARBA00023316"/>
    </source>
</evidence>
<keyword evidence="12" id="KW-0131">Cell cycle</keyword>
<organism evidence="23 24">
    <name type="scientific">Thermoclostridium caenicola</name>
    <dbReference type="NCBI Taxonomy" id="659425"/>
    <lineage>
        <taxon>Bacteria</taxon>
        <taxon>Bacillati</taxon>
        <taxon>Bacillota</taxon>
        <taxon>Clostridia</taxon>
        <taxon>Eubacteriales</taxon>
        <taxon>Oscillospiraceae</taxon>
        <taxon>Thermoclostridium</taxon>
    </lineage>
</organism>
<accession>A0A1M6FAW0</accession>
<evidence type="ECO:0000256" key="14">
    <source>
        <dbReference type="ARBA" id="ARBA00032370"/>
    </source>
</evidence>
<dbReference type="OrthoDB" id="9812661at2"/>
<evidence type="ECO:0000256" key="2">
    <source>
        <dbReference type="ARBA" id="ARBA00004752"/>
    </source>
</evidence>
<comment type="pathway">
    <text evidence="2">Cell wall biogenesis; peptidoglycan biosynthesis.</text>
</comment>
<dbReference type="GO" id="GO:0008955">
    <property type="term" value="F:peptidoglycan glycosyltransferase activity"/>
    <property type="evidence" value="ECO:0007669"/>
    <property type="project" value="UniProtKB-EC"/>
</dbReference>
<feature type="transmembrane region" description="Helical" evidence="22">
    <location>
        <begin position="262"/>
        <end position="288"/>
    </location>
</feature>
<evidence type="ECO:0000256" key="5">
    <source>
        <dbReference type="ARBA" id="ARBA00022676"/>
    </source>
</evidence>
<evidence type="ECO:0000256" key="9">
    <source>
        <dbReference type="ARBA" id="ARBA00022984"/>
    </source>
</evidence>
<feature type="transmembrane region" description="Helical" evidence="22">
    <location>
        <begin position="44"/>
        <end position="62"/>
    </location>
</feature>
<name>A0A1M6FAW0_9FIRM</name>
<evidence type="ECO:0000256" key="20">
    <source>
        <dbReference type="ARBA" id="ARBA00049902"/>
    </source>
</evidence>
<comment type="similarity">
    <text evidence="16">Belongs to the SEDS family. FtsW subfamily.</text>
</comment>
<keyword evidence="7 22" id="KW-0812">Transmembrane</keyword>
<evidence type="ECO:0000256" key="1">
    <source>
        <dbReference type="ARBA" id="ARBA00004651"/>
    </source>
</evidence>
<dbReference type="GO" id="GO:0008360">
    <property type="term" value="P:regulation of cell shape"/>
    <property type="evidence" value="ECO:0007669"/>
    <property type="project" value="UniProtKB-KW"/>
</dbReference>
<reference evidence="23 24" key="1">
    <citation type="submission" date="2016-11" db="EMBL/GenBank/DDBJ databases">
        <authorList>
            <person name="Varghese N."/>
            <person name="Submissions S."/>
        </authorList>
    </citation>
    <scope>NUCLEOTIDE SEQUENCE [LARGE SCALE GENOMIC DNA]</scope>
    <source>
        <strain evidence="23 24">DSM 19027</strain>
    </source>
</reference>
<evidence type="ECO:0000256" key="8">
    <source>
        <dbReference type="ARBA" id="ARBA00022960"/>
    </source>
</evidence>
<feature type="transmembrane region" description="Helical" evidence="22">
    <location>
        <begin position="183"/>
        <end position="202"/>
    </location>
</feature>
<dbReference type="EMBL" id="FQZP01000016">
    <property type="protein sequence ID" value="SHI94781.1"/>
    <property type="molecule type" value="Genomic_DNA"/>
</dbReference>
<evidence type="ECO:0000256" key="22">
    <source>
        <dbReference type="SAM" id="Phobius"/>
    </source>
</evidence>
<evidence type="ECO:0000256" key="19">
    <source>
        <dbReference type="ARBA" id="ARBA00044770"/>
    </source>
</evidence>
<evidence type="ECO:0000313" key="24">
    <source>
        <dbReference type="Proteomes" id="UP000324781"/>
    </source>
</evidence>
<dbReference type="Proteomes" id="UP000324781">
    <property type="component" value="Unassembled WGS sequence"/>
</dbReference>
<keyword evidence="6" id="KW-0808">Transferase</keyword>
<proteinExistence type="inferred from homology"/>
<evidence type="ECO:0000256" key="16">
    <source>
        <dbReference type="ARBA" id="ARBA00038053"/>
    </source>
</evidence>
<feature type="transmembrane region" description="Helical" evidence="22">
    <location>
        <begin position="337"/>
        <end position="358"/>
    </location>
</feature>
<evidence type="ECO:0000256" key="10">
    <source>
        <dbReference type="ARBA" id="ARBA00022989"/>
    </source>
</evidence>
<feature type="transmembrane region" description="Helical" evidence="22">
    <location>
        <begin position="135"/>
        <end position="154"/>
    </location>
</feature>
<comment type="function">
    <text evidence="21">Peptidoglycan polymerase that is essential for cell division.</text>
</comment>
<evidence type="ECO:0000313" key="23">
    <source>
        <dbReference type="EMBL" id="SHI94781.1"/>
    </source>
</evidence>
<dbReference type="GO" id="GO:0051301">
    <property type="term" value="P:cell division"/>
    <property type="evidence" value="ECO:0007669"/>
    <property type="project" value="UniProtKB-KW"/>
</dbReference>
<keyword evidence="24" id="KW-1185">Reference proteome</keyword>
<evidence type="ECO:0000256" key="11">
    <source>
        <dbReference type="ARBA" id="ARBA00023136"/>
    </source>
</evidence>
<keyword evidence="13" id="KW-0961">Cell wall biogenesis/degradation</keyword>
<keyword evidence="3" id="KW-1003">Cell membrane</keyword>
<evidence type="ECO:0000256" key="12">
    <source>
        <dbReference type="ARBA" id="ARBA00023306"/>
    </source>
</evidence>
<dbReference type="PANTHER" id="PTHR30474">
    <property type="entry name" value="CELL CYCLE PROTEIN"/>
    <property type="match status" value="1"/>
</dbReference>
<evidence type="ECO:0000256" key="6">
    <source>
        <dbReference type="ARBA" id="ARBA00022679"/>
    </source>
</evidence>
<keyword evidence="11 22" id="KW-0472">Membrane</keyword>
<dbReference type="GO" id="GO:0005886">
    <property type="term" value="C:plasma membrane"/>
    <property type="evidence" value="ECO:0007669"/>
    <property type="project" value="UniProtKB-SubCell"/>
</dbReference>
<comment type="subcellular location">
    <subcellularLocation>
        <location evidence="1">Cell membrane</location>
        <topology evidence="1">Multi-pass membrane protein</topology>
    </subcellularLocation>
</comment>
<feature type="transmembrane region" description="Helical" evidence="22">
    <location>
        <begin position="160"/>
        <end position="178"/>
    </location>
</feature>
<keyword evidence="4 23" id="KW-0132">Cell division</keyword>
<keyword evidence="8" id="KW-0133">Cell shape</keyword>
<dbReference type="GO" id="GO:0071555">
    <property type="term" value="P:cell wall organization"/>
    <property type="evidence" value="ECO:0007669"/>
    <property type="project" value="UniProtKB-KW"/>
</dbReference>
<evidence type="ECO:0000256" key="17">
    <source>
        <dbReference type="ARBA" id="ARBA00041185"/>
    </source>
</evidence>
<keyword evidence="9" id="KW-0573">Peptidoglycan synthesis</keyword>
<dbReference type="InterPro" id="IPR001182">
    <property type="entry name" value="FtsW/RodA"/>
</dbReference>
<dbReference type="InterPro" id="IPR013437">
    <property type="entry name" value="FtsW"/>
</dbReference>
<dbReference type="PANTHER" id="PTHR30474:SF2">
    <property type="entry name" value="PEPTIDOGLYCAN GLYCOSYLTRANSFERASE FTSW-RELATED"/>
    <property type="match status" value="1"/>
</dbReference>
<dbReference type="AlphaFoldDB" id="A0A1M6FAW0"/>
<keyword evidence="10 22" id="KW-1133">Transmembrane helix</keyword>
<feature type="transmembrane region" description="Helical" evidence="22">
    <location>
        <begin position="69"/>
        <end position="89"/>
    </location>
</feature>
<protein>
    <recommendedName>
        <fullName evidence="17">Probable peptidoglycan glycosyltransferase FtsW</fullName>
        <ecNumber evidence="19">2.4.99.28</ecNumber>
    </recommendedName>
    <alternativeName>
        <fullName evidence="18">Cell division protein FtsW</fullName>
    </alternativeName>
    <alternativeName>
        <fullName evidence="15">Cell wall polymerase</fullName>
    </alternativeName>
    <alternativeName>
        <fullName evidence="14">Peptidoglycan polymerase</fullName>
    </alternativeName>
</protein>
<sequence>MRKREYDFWLLFAVIALTAIGIVMVFSASSYYAAFTVNNKYHYLIRQLLWSGVGLVLMFVVSNIDYRRLALLSPILMLVSIVLLILVAIPGIGSVSNNARRWFNLGFTTFQPSELMKLSLIMFLSFSLAKNHGRLRFFFSGLVPYLLIVGFVDFLLLLEPHYSCAILITAVAAVILFCAGARLLHFFAIGGPALAAAAYLIYSSEYRWKRFVSFLDPFSDPQGAGYQVVNSLYAIASGSIFGRGLGKSLQKYLYIPEPQNDFIFSIVAEELGFVGAFTVIAFFLLLIWRGIRISMNAPDMMGSLMAIGLTSLIAIESIVNIAVVTATIPVTGMPLPFISYGGTSMLFHLVGMGILLNISRNNTYSLAPVKGAELLKRARQGEG</sequence>
<dbReference type="NCBIfam" id="TIGR02614">
    <property type="entry name" value="ftsW"/>
    <property type="match status" value="1"/>
</dbReference>
<evidence type="ECO:0000256" key="18">
    <source>
        <dbReference type="ARBA" id="ARBA00041418"/>
    </source>
</evidence>
<evidence type="ECO:0000256" key="3">
    <source>
        <dbReference type="ARBA" id="ARBA00022475"/>
    </source>
</evidence>
<dbReference type="GO" id="GO:0015648">
    <property type="term" value="F:lipid-linked peptidoglycan transporter activity"/>
    <property type="evidence" value="ECO:0007669"/>
    <property type="project" value="TreeGrafter"/>
</dbReference>
<feature type="transmembrane region" description="Helical" evidence="22">
    <location>
        <begin position="9"/>
        <end position="32"/>
    </location>
</feature>